<accession>A0A4R3YJR8</accession>
<organism evidence="2 3">
    <name type="scientific">Luteibacter rhizovicinus</name>
    <dbReference type="NCBI Taxonomy" id="242606"/>
    <lineage>
        <taxon>Bacteria</taxon>
        <taxon>Pseudomonadati</taxon>
        <taxon>Pseudomonadota</taxon>
        <taxon>Gammaproteobacteria</taxon>
        <taxon>Lysobacterales</taxon>
        <taxon>Rhodanobacteraceae</taxon>
        <taxon>Luteibacter</taxon>
    </lineage>
</organism>
<proteinExistence type="predicted"/>
<reference evidence="2 3" key="1">
    <citation type="submission" date="2019-03" db="EMBL/GenBank/DDBJ databases">
        <title>Above-ground endophytic microbial communities from plants in different locations in the United States.</title>
        <authorList>
            <person name="Frank C."/>
        </authorList>
    </citation>
    <scope>NUCLEOTIDE SEQUENCE [LARGE SCALE GENOMIC DNA]</scope>
    <source>
        <strain evidence="2 3">LP_13_YM</strain>
    </source>
</reference>
<keyword evidence="3" id="KW-1185">Reference proteome</keyword>
<dbReference type="Proteomes" id="UP000295645">
    <property type="component" value="Unassembled WGS sequence"/>
</dbReference>
<protein>
    <submittedName>
        <fullName evidence="2">Uncharacterized protein</fullName>
    </submittedName>
</protein>
<dbReference type="RefSeq" id="WP_165973636.1">
    <property type="nucleotide sequence ID" value="NZ_SMCS01000007.1"/>
</dbReference>
<evidence type="ECO:0000313" key="2">
    <source>
        <dbReference type="EMBL" id="TCV92332.1"/>
    </source>
</evidence>
<evidence type="ECO:0000313" key="3">
    <source>
        <dbReference type="Proteomes" id="UP000295645"/>
    </source>
</evidence>
<feature type="region of interest" description="Disordered" evidence="1">
    <location>
        <begin position="26"/>
        <end position="58"/>
    </location>
</feature>
<gene>
    <name evidence="2" type="ORF">EC912_10738</name>
</gene>
<comment type="caution">
    <text evidence="2">The sequence shown here is derived from an EMBL/GenBank/DDBJ whole genome shotgun (WGS) entry which is preliminary data.</text>
</comment>
<evidence type="ECO:0000256" key="1">
    <source>
        <dbReference type="SAM" id="MobiDB-lite"/>
    </source>
</evidence>
<name>A0A4R3YJR8_9GAMM</name>
<dbReference type="EMBL" id="SMCS01000007">
    <property type="protein sequence ID" value="TCV92332.1"/>
    <property type="molecule type" value="Genomic_DNA"/>
</dbReference>
<sequence>MKLNLDMSGARMFGRRLAFALARRRADASARPRTITVPRSRHAEESLAKPKSRTLLPS</sequence>
<dbReference type="AlphaFoldDB" id="A0A4R3YJR8"/>